<name>E7D1T9_LATHE</name>
<protein>
    <submittedName>
        <fullName evidence="1">Uncharacterized protein</fullName>
    </submittedName>
</protein>
<reference evidence="1" key="1">
    <citation type="submission" date="2010-07" db="EMBL/GenBank/DDBJ databases">
        <authorList>
            <person name="Truong L."/>
            <person name="Verduzco A."/>
            <person name="Nguyen A."/>
            <person name="Vierra C."/>
        </authorList>
    </citation>
    <scope>NUCLEOTIDE SEQUENCE</scope>
</reference>
<proteinExistence type="evidence at transcript level"/>
<accession>E7D1T9</accession>
<sequence length="312" mass="34433">GTRVQSVCSFITIYKMDSIHATLLITVFAVISILGRGQEYQETAIPLTDENFQVEGGYVYKSFENVMEDTNYQPPDNLEKDHASQTTEASVEGEFFYPLEGTAETSTYQTTDDNIEGQELQETAIPLTDHSPQATEASVEDHSPQATEASIEGELFYPLEGTAESSTYQTTDDNIEGHGYGIDEGNIADQNYQPVSDVSGENALNPDVANEDHGFYPVEGVIEDHVNQEPDGAIQYYERLSEALDSLGFDYQEGVDPRQEFENELLKEGLVDGYDIHTQAGVVNYDGYAEIFSPLSDGVFMSEQLFVDDAAA</sequence>
<dbReference type="EMBL" id="HQ006043">
    <property type="protein sequence ID" value="ADV40333.1"/>
    <property type="molecule type" value="mRNA"/>
</dbReference>
<evidence type="ECO:0000313" key="1">
    <source>
        <dbReference type="EMBL" id="ADV40333.1"/>
    </source>
</evidence>
<reference evidence="1" key="2">
    <citation type="submission" date="2011-01" db="EMBL/GenBank/DDBJ databases">
        <title>Identification of Proteins Involved in Black Widow Spider Wrapping Silk Fibers.</title>
        <authorList>
            <person name="Nguyen A."/>
            <person name="Verduzco A."/>
            <person name="Vierra C."/>
        </authorList>
    </citation>
    <scope>NUCLEOTIDE SEQUENCE</scope>
</reference>
<dbReference type="AlphaFoldDB" id="E7D1T9"/>
<feature type="non-terminal residue" evidence="1">
    <location>
        <position position="1"/>
    </location>
</feature>
<feature type="non-terminal residue" evidence="1">
    <location>
        <position position="312"/>
    </location>
</feature>
<organism evidence="1">
    <name type="scientific">Latrodectus hesperus</name>
    <name type="common">Western black widow spider</name>
    <dbReference type="NCBI Taxonomy" id="256737"/>
    <lineage>
        <taxon>Eukaryota</taxon>
        <taxon>Metazoa</taxon>
        <taxon>Ecdysozoa</taxon>
        <taxon>Arthropoda</taxon>
        <taxon>Chelicerata</taxon>
        <taxon>Arachnida</taxon>
        <taxon>Araneae</taxon>
        <taxon>Araneomorphae</taxon>
        <taxon>Entelegynae</taxon>
        <taxon>Araneoidea</taxon>
        <taxon>Theridiidae</taxon>
        <taxon>Latrodectus</taxon>
    </lineage>
</organism>